<proteinExistence type="predicted"/>
<evidence type="ECO:0000313" key="2">
    <source>
        <dbReference type="Proteomes" id="UP001558613"/>
    </source>
</evidence>
<organism evidence="1 2">
    <name type="scientific">Cirrhinus molitorella</name>
    <name type="common">mud carp</name>
    <dbReference type="NCBI Taxonomy" id="172907"/>
    <lineage>
        <taxon>Eukaryota</taxon>
        <taxon>Metazoa</taxon>
        <taxon>Chordata</taxon>
        <taxon>Craniata</taxon>
        <taxon>Vertebrata</taxon>
        <taxon>Euteleostomi</taxon>
        <taxon>Actinopterygii</taxon>
        <taxon>Neopterygii</taxon>
        <taxon>Teleostei</taxon>
        <taxon>Ostariophysi</taxon>
        <taxon>Cypriniformes</taxon>
        <taxon>Cyprinidae</taxon>
        <taxon>Labeoninae</taxon>
        <taxon>Labeonini</taxon>
        <taxon>Cirrhinus</taxon>
    </lineage>
</organism>
<sequence>MWISHLLNMLNNDDKEVRELAQSSLFLDLRRCKVRLARKSEPQFLGFKRKSSGKLDTHSTGFGVWSDWPDLHDLCVRTEVSLE</sequence>
<evidence type="ECO:0000313" key="1">
    <source>
        <dbReference type="EMBL" id="KAL1247165.1"/>
    </source>
</evidence>
<protein>
    <submittedName>
        <fullName evidence="1">Uncharacterized protein</fullName>
    </submittedName>
</protein>
<name>A0ABR3L432_9TELE</name>
<reference evidence="1 2" key="1">
    <citation type="submission" date="2023-09" db="EMBL/GenBank/DDBJ databases">
        <authorList>
            <person name="Wang M."/>
        </authorList>
    </citation>
    <scope>NUCLEOTIDE SEQUENCE [LARGE SCALE GENOMIC DNA]</scope>
    <source>
        <strain evidence="1">GT-2023</strain>
        <tissue evidence="1">Liver</tissue>
    </source>
</reference>
<gene>
    <name evidence="1" type="ORF">QQF64_022541</name>
</gene>
<comment type="caution">
    <text evidence="1">The sequence shown here is derived from an EMBL/GenBank/DDBJ whole genome shotgun (WGS) entry which is preliminary data.</text>
</comment>
<dbReference type="EMBL" id="JAYMGO010000025">
    <property type="protein sequence ID" value="KAL1247165.1"/>
    <property type="molecule type" value="Genomic_DNA"/>
</dbReference>
<keyword evidence="2" id="KW-1185">Reference proteome</keyword>
<accession>A0ABR3L432</accession>
<dbReference type="Proteomes" id="UP001558613">
    <property type="component" value="Unassembled WGS sequence"/>
</dbReference>